<name>A0ABN7T9G9_OIKDI</name>
<feature type="compositionally biased region" description="Basic and acidic residues" evidence="1">
    <location>
        <begin position="467"/>
        <end position="479"/>
    </location>
</feature>
<evidence type="ECO:0000256" key="1">
    <source>
        <dbReference type="SAM" id="MobiDB-lite"/>
    </source>
</evidence>
<feature type="compositionally biased region" description="Basic residues" evidence="1">
    <location>
        <begin position="405"/>
        <end position="415"/>
    </location>
</feature>
<feature type="compositionally biased region" description="Basic and acidic residues" evidence="1">
    <location>
        <begin position="284"/>
        <end position="293"/>
    </location>
</feature>
<organism evidence="2 3">
    <name type="scientific">Oikopleura dioica</name>
    <name type="common">Tunicate</name>
    <dbReference type="NCBI Taxonomy" id="34765"/>
    <lineage>
        <taxon>Eukaryota</taxon>
        <taxon>Metazoa</taxon>
        <taxon>Chordata</taxon>
        <taxon>Tunicata</taxon>
        <taxon>Appendicularia</taxon>
        <taxon>Copelata</taxon>
        <taxon>Oikopleuridae</taxon>
        <taxon>Oikopleura</taxon>
    </lineage>
</organism>
<protein>
    <submittedName>
        <fullName evidence="2">Oidioi.mRNA.OKI2018_I69.chr2.g8346.t1.cds</fullName>
    </submittedName>
</protein>
<dbReference type="InterPro" id="IPR043581">
    <property type="entry name" value="Axin-like"/>
</dbReference>
<gene>
    <name evidence="2" type="ORF">OKIOD_LOCUS17111</name>
</gene>
<reference evidence="2 3" key="1">
    <citation type="submission" date="2021-04" db="EMBL/GenBank/DDBJ databases">
        <authorList>
            <person name="Bliznina A."/>
        </authorList>
    </citation>
    <scope>NUCLEOTIDE SEQUENCE [LARGE SCALE GENOMIC DNA]</scope>
</reference>
<dbReference type="PANTHER" id="PTHR46102">
    <property type="entry name" value="AXIN"/>
    <property type="match status" value="1"/>
</dbReference>
<accession>A0ABN7T9G9</accession>
<feature type="compositionally biased region" description="Low complexity" evidence="1">
    <location>
        <begin position="233"/>
        <end position="245"/>
    </location>
</feature>
<evidence type="ECO:0000313" key="2">
    <source>
        <dbReference type="EMBL" id="CAG5114284.1"/>
    </source>
</evidence>
<dbReference type="Gene3D" id="2.40.240.130">
    <property type="match status" value="1"/>
</dbReference>
<dbReference type="EMBL" id="OU015567">
    <property type="protein sequence ID" value="CAG5114284.1"/>
    <property type="molecule type" value="Genomic_DNA"/>
</dbReference>
<feature type="compositionally biased region" description="Basic residues" evidence="1">
    <location>
        <begin position="258"/>
        <end position="267"/>
    </location>
</feature>
<dbReference type="InterPro" id="IPR038207">
    <property type="entry name" value="DIX_dom_sf"/>
</dbReference>
<feature type="compositionally biased region" description="Polar residues" evidence="1">
    <location>
        <begin position="416"/>
        <end position="464"/>
    </location>
</feature>
<proteinExistence type="predicted"/>
<feature type="compositionally biased region" description="Basic and acidic residues" evidence="1">
    <location>
        <begin position="246"/>
        <end position="257"/>
    </location>
</feature>
<sequence>MPLERPPVIGAEDAHNTDRLRAEWYLMNNHHEAFEDVLSNAEKHEEFRNYLEENDERGKDILFKINVVRGLIIKWSENCDKGTKNLKEIIFFLFKSSPQLLKKFDRRDEDFNIHAVEQCTAELKKAWDQKSKKEIAAEKAEALVSAYQETLNAMKKCLQIKSFPLYLEHKASFQPPTFALPEIPENRECRLTSANLLRTQSSRSQHSTREPYYNSNYRPPPTSHNNSEYASQSSDCTSDTLSFTTDSDHFTSEENRKRREKKNRRRMLQANQSYTGKCNLPKYENPKEPEPPKAIDPNLVMRDQKKFHEILCEKLRAYIKKQDQNADDNILDEHIRTKMTTPGSHTPTHRPIVQFPATHHRPHGLHMGPLPSTNPLPAKDLSQDVTGKVTGWLRESDREIERRRASSKTKSKNKHSQSFSSYATNSGYENAQRQSGASRRNQTMNQSYSHENPQSHLSVDSGLSSIRRPEHDDNDFEMRGIKDRLIQETEGEVVTRGLYHYNDEKYVVKVPGRPPTFDAFRKKYHDSSSLQAVRFFFKCEDGAWMEVQNLDEPLPVVNDLVEAKVHEQRLD</sequence>
<dbReference type="Proteomes" id="UP001158576">
    <property type="component" value="Chromosome 2"/>
</dbReference>
<keyword evidence="3" id="KW-1185">Reference proteome</keyword>
<feature type="region of interest" description="Disordered" evidence="1">
    <location>
        <begin position="195"/>
        <end position="296"/>
    </location>
</feature>
<feature type="region of interest" description="Disordered" evidence="1">
    <location>
        <begin position="358"/>
        <end position="479"/>
    </location>
</feature>
<evidence type="ECO:0000313" key="3">
    <source>
        <dbReference type="Proteomes" id="UP001158576"/>
    </source>
</evidence>
<dbReference type="PANTHER" id="PTHR46102:SF2">
    <property type="entry name" value="AXIN"/>
    <property type="match status" value="1"/>
</dbReference>
<feature type="compositionally biased region" description="Polar residues" evidence="1">
    <location>
        <begin position="213"/>
        <end position="232"/>
    </location>
</feature>
<feature type="compositionally biased region" description="Basic and acidic residues" evidence="1">
    <location>
        <begin position="394"/>
        <end position="404"/>
    </location>
</feature>